<dbReference type="PANTHER" id="PTHR21137:SF35">
    <property type="entry name" value="ODORANT RECEPTOR 19A-RELATED"/>
    <property type="match status" value="1"/>
</dbReference>
<keyword evidence="6 10" id="KW-1133">Transmembrane helix</keyword>
<feature type="transmembrane region" description="Helical" evidence="10">
    <location>
        <begin position="864"/>
        <end position="884"/>
    </location>
</feature>
<keyword evidence="9" id="KW-0807">Transducer</keyword>
<evidence type="ECO:0000256" key="7">
    <source>
        <dbReference type="ARBA" id="ARBA00023136"/>
    </source>
</evidence>
<dbReference type="InterPro" id="IPR004117">
    <property type="entry name" value="7tm6_olfct_rcpt"/>
</dbReference>
<feature type="transmembrane region" description="Helical" evidence="10">
    <location>
        <begin position="631"/>
        <end position="650"/>
    </location>
</feature>
<keyword evidence="3" id="KW-0716">Sensory transduction</keyword>
<feature type="transmembrane region" description="Helical" evidence="10">
    <location>
        <begin position="104"/>
        <end position="126"/>
    </location>
</feature>
<evidence type="ECO:0000256" key="1">
    <source>
        <dbReference type="ARBA" id="ARBA00004651"/>
    </source>
</evidence>
<feature type="transmembrane region" description="Helical" evidence="10">
    <location>
        <begin position="248"/>
        <end position="268"/>
    </location>
</feature>
<dbReference type="OrthoDB" id="8185860at2759"/>
<dbReference type="AlphaFoldDB" id="A0A6J1PDR4"/>
<feature type="transmembrane region" description="Helical" evidence="10">
    <location>
        <begin position="157"/>
        <end position="177"/>
    </location>
</feature>
<feature type="transmembrane region" description="Helical" evidence="10">
    <location>
        <begin position="774"/>
        <end position="793"/>
    </location>
</feature>
<dbReference type="GeneID" id="112451960"/>
<reference evidence="12" key="1">
    <citation type="submission" date="2025-08" db="UniProtKB">
        <authorList>
            <consortium name="RefSeq"/>
        </authorList>
    </citation>
    <scope>IDENTIFICATION</scope>
    <source>
        <tissue evidence="12">Whole body</tissue>
    </source>
</reference>
<name>A0A6J1PDR4_9HYME</name>
<dbReference type="Proteomes" id="UP000504618">
    <property type="component" value="Unplaced"/>
</dbReference>
<evidence type="ECO:0000256" key="5">
    <source>
        <dbReference type="ARBA" id="ARBA00022725"/>
    </source>
</evidence>
<keyword evidence="8" id="KW-0675">Receptor</keyword>
<feature type="transmembrane region" description="Helical" evidence="10">
    <location>
        <begin position="15"/>
        <end position="38"/>
    </location>
</feature>
<feature type="transmembrane region" description="Helical" evidence="10">
    <location>
        <begin position="488"/>
        <end position="507"/>
    </location>
</feature>
<feature type="transmembrane region" description="Helical" evidence="10">
    <location>
        <begin position="662"/>
        <end position="680"/>
    </location>
</feature>
<feature type="transmembrane region" description="Helical" evidence="10">
    <location>
        <begin position="280"/>
        <end position="299"/>
    </location>
</feature>
<keyword evidence="4 10" id="KW-0812">Transmembrane</keyword>
<accession>A0A6J1PDR4</accession>
<evidence type="ECO:0000256" key="2">
    <source>
        <dbReference type="ARBA" id="ARBA00022475"/>
    </source>
</evidence>
<feature type="transmembrane region" description="Helical" evidence="10">
    <location>
        <begin position="722"/>
        <end position="747"/>
    </location>
</feature>
<dbReference type="PANTHER" id="PTHR21137">
    <property type="entry name" value="ODORANT RECEPTOR"/>
    <property type="match status" value="1"/>
</dbReference>
<comment type="subcellular location">
    <subcellularLocation>
        <location evidence="1">Cell membrane</location>
        <topology evidence="1">Multi-pass membrane protein</topology>
    </subcellularLocation>
</comment>
<evidence type="ECO:0000313" key="11">
    <source>
        <dbReference type="Proteomes" id="UP000504618"/>
    </source>
</evidence>
<evidence type="ECO:0000256" key="3">
    <source>
        <dbReference type="ARBA" id="ARBA00022606"/>
    </source>
</evidence>
<gene>
    <name evidence="12" type="primary">LOC112451960</name>
</gene>
<dbReference type="Pfam" id="PF02949">
    <property type="entry name" value="7tm_6"/>
    <property type="match status" value="3"/>
</dbReference>
<feature type="transmembrane region" description="Helical" evidence="10">
    <location>
        <begin position="456"/>
        <end position="476"/>
    </location>
</feature>
<keyword evidence="2" id="KW-1003">Cell membrane</keyword>
<dbReference type="GO" id="GO:0007165">
    <property type="term" value="P:signal transduction"/>
    <property type="evidence" value="ECO:0007669"/>
    <property type="project" value="UniProtKB-KW"/>
</dbReference>
<dbReference type="GO" id="GO:0005549">
    <property type="term" value="F:odorant binding"/>
    <property type="evidence" value="ECO:0007669"/>
    <property type="project" value="InterPro"/>
</dbReference>
<organism evidence="11 12">
    <name type="scientific">Temnothorax curvispinosus</name>
    <dbReference type="NCBI Taxonomy" id="300111"/>
    <lineage>
        <taxon>Eukaryota</taxon>
        <taxon>Metazoa</taxon>
        <taxon>Ecdysozoa</taxon>
        <taxon>Arthropoda</taxon>
        <taxon>Hexapoda</taxon>
        <taxon>Insecta</taxon>
        <taxon>Pterygota</taxon>
        <taxon>Neoptera</taxon>
        <taxon>Endopterygota</taxon>
        <taxon>Hymenoptera</taxon>
        <taxon>Apocrita</taxon>
        <taxon>Aculeata</taxon>
        <taxon>Formicoidea</taxon>
        <taxon>Formicidae</taxon>
        <taxon>Myrmicinae</taxon>
        <taxon>Temnothorax</taxon>
    </lineage>
</organism>
<evidence type="ECO:0000256" key="8">
    <source>
        <dbReference type="ARBA" id="ARBA00023170"/>
    </source>
</evidence>
<dbReference type="GO" id="GO:0004984">
    <property type="term" value="F:olfactory receptor activity"/>
    <property type="evidence" value="ECO:0007669"/>
    <property type="project" value="InterPro"/>
</dbReference>
<feature type="transmembrane region" description="Helical" evidence="10">
    <location>
        <begin position="896"/>
        <end position="915"/>
    </location>
</feature>
<keyword evidence="11" id="KW-1185">Reference proteome</keyword>
<protein>
    <submittedName>
        <fullName evidence="12">Uncharacterized protein LOC112451960</fullName>
    </submittedName>
</protein>
<keyword evidence="5" id="KW-0552">Olfaction</keyword>
<evidence type="ECO:0000256" key="4">
    <source>
        <dbReference type="ARBA" id="ARBA00022692"/>
    </source>
</evidence>
<evidence type="ECO:0000256" key="6">
    <source>
        <dbReference type="ARBA" id="ARBA00022989"/>
    </source>
</evidence>
<evidence type="ECO:0000256" key="9">
    <source>
        <dbReference type="ARBA" id="ARBA00023224"/>
    </source>
</evidence>
<keyword evidence="7 10" id="KW-0472">Membrane</keyword>
<sequence>MLVGQWPYQKLKESLSFLTFILILDASALVTQIARFFICDNAVCIYETLPPHMLTVMILVKIFTYQFNSRKIKDLTDRLFVDWDMIQTKEEHDIMKKYAQNGRWYALTYGSYVYVSTISFTTTSLVPRILDVVFPLNTSRPVMLAYPAYYFVDENQYFYYIFLHMLITSSVCMTGLIAHDSMFFVYVEHICGLFAIVGFRFEHVSYKPSAMEKSMIDYPDAVYHKNIVISIHAHRQALQFAKLLEDTFTISFAVQLLIVTVGLSITLVQLSIQLHDSAEAMRYFVFIIAQLFHLFCLSFQGQKLINHSLETCDKIYQSLWFTIPVKEQRLLLFAMKRSLEASILTAGKIYVFSLESFTTVVQSSMSTIAHRYMAMPETENEDVLRCPVRYNRSADWDMFETKEEYDIMRKYAETGRCTMEKNMLNYPGAVYHKNIVISIYAHHKALQFAEFLESTFTISFAVQLLIVTVGLSITLVQLSIQLHNLAEAMRYFLFIFAQLFHLFCLSFQGQKLIDHSIETCDKIYCSPWYTIPVKEHRLLMFVMRRSIDASVLTAGKIFNQIPPVLINSMCQLLIDMTRNKVFHENQLCIAVLSRGIVSLRIMESWRHYYDIVYKISSLTGAWPYMKPGARIFRVALLTTTMLTIVVPQIAYQFTCKTGVRCMFEAMTSYLLTFVALLKVYTFQLNTRTIKGLTQHLFVDWKGVETPEEYEIMKLYAENSRRFCLVYVVYCSVAVFTFMSMSLIPFVLDVVWPLNKSRPVLPPYPGYYFVDTREYFFKIFWHSIIAWEIIMAGIVAHDCMFVTYVEHVCSMFAMVGFHFKSLFYNCDEAMEITNDFNNTYRKRVAFFVHAHREALKFAELLEDTFTIPFAIQMSIATVGISITLLQITQQDADIVESIRYVLYVIGQLIHLFFLSFEGQKLIDHSLQTCDKIYSSSWYEASIRSQKLIVLVMMKSVRPSFLSAGKVYIFSLESFTTVLQTSMSYFTVLASFQ</sequence>
<dbReference type="RefSeq" id="XP_024867667.1">
    <property type="nucleotide sequence ID" value="XM_025011899.1"/>
</dbReference>
<proteinExistence type="predicted"/>
<evidence type="ECO:0000256" key="10">
    <source>
        <dbReference type="SAM" id="Phobius"/>
    </source>
</evidence>
<dbReference type="GO" id="GO:0005886">
    <property type="term" value="C:plasma membrane"/>
    <property type="evidence" value="ECO:0007669"/>
    <property type="project" value="UniProtKB-SubCell"/>
</dbReference>
<evidence type="ECO:0000313" key="12">
    <source>
        <dbReference type="RefSeq" id="XP_024867667.1"/>
    </source>
</evidence>